<dbReference type="Proteomes" id="UP000053328">
    <property type="component" value="Unassembled WGS sequence"/>
</dbReference>
<evidence type="ECO:0000256" key="6">
    <source>
        <dbReference type="ARBA" id="ARBA00023242"/>
    </source>
</evidence>
<dbReference type="Pfam" id="PF00172">
    <property type="entry name" value="Zn_clus"/>
    <property type="match status" value="1"/>
</dbReference>
<dbReference type="Gene3D" id="4.10.240.10">
    <property type="entry name" value="Zn(2)-C6 fungal-type DNA-binding domain"/>
    <property type="match status" value="1"/>
</dbReference>
<dbReference type="GO" id="GO:0008270">
    <property type="term" value="F:zinc ion binding"/>
    <property type="evidence" value="ECO:0007669"/>
    <property type="project" value="InterPro"/>
</dbReference>
<dbReference type="GO" id="GO:0006351">
    <property type="term" value="P:DNA-templated transcription"/>
    <property type="evidence" value="ECO:0007669"/>
    <property type="project" value="InterPro"/>
</dbReference>
<keyword evidence="4" id="KW-0238">DNA-binding</keyword>
<evidence type="ECO:0000313" key="10">
    <source>
        <dbReference type="Proteomes" id="UP000053328"/>
    </source>
</evidence>
<dbReference type="PANTHER" id="PTHR31845:SF17">
    <property type="entry name" value="ZN(II)2CYS6 TRANSCRIPTION FACTOR (EUROFUNG)"/>
    <property type="match status" value="1"/>
</dbReference>
<dbReference type="PANTHER" id="PTHR31845">
    <property type="entry name" value="FINGER DOMAIN PROTEIN, PUTATIVE-RELATED"/>
    <property type="match status" value="1"/>
</dbReference>
<dbReference type="InterPro" id="IPR036864">
    <property type="entry name" value="Zn2-C6_fun-type_DNA-bd_sf"/>
</dbReference>
<name>A0A0D2BNE6_9EURO</name>
<evidence type="ECO:0000256" key="5">
    <source>
        <dbReference type="ARBA" id="ARBA00023163"/>
    </source>
</evidence>
<keyword evidence="6" id="KW-0539">Nucleus</keyword>
<dbReference type="SUPFAM" id="SSF57701">
    <property type="entry name" value="Zn2/Cys6 DNA-binding domain"/>
    <property type="match status" value="1"/>
</dbReference>
<gene>
    <name evidence="9" type="ORF">PV08_00625</name>
</gene>
<dbReference type="InterPro" id="IPR007219">
    <property type="entry name" value="XnlR_reg_dom"/>
</dbReference>
<dbReference type="GO" id="GO:0000976">
    <property type="term" value="F:transcription cis-regulatory region binding"/>
    <property type="evidence" value="ECO:0007669"/>
    <property type="project" value="TreeGrafter"/>
</dbReference>
<feature type="region of interest" description="Disordered" evidence="7">
    <location>
        <begin position="1"/>
        <end position="66"/>
    </location>
</feature>
<reference evidence="9 10" key="1">
    <citation type="submission" date="2015-01" db="EMBL/GenBank/DDBJ databases">
        <title>The Genome Sequence of Exophiala spinifera CBS89968.</title>
        <authorList>
            <consortium name="The Broad Institute Genomics Platform"/>
            <person name="Cuomo C."/>
            <person name="de Hoog S."/>
            <person name="Gorbushina A."/>
            <person name="Stielow B."/>
            <person name="Teixiera M."/>
            <person name="Abouelleil A."/>
            <person name="Chapman S.B."/>
            <person name="Priest M."/>
            <person name="Young S.K."/>
            <person name="Wortman J."/>
            <person name="Nusbaum C."/>
            <person name="Birren B."/>
        </authorList>
    </citation>
    <scope>NUCLEOTIDE SEQUENCE [LARGE SCALE GENOMIC DNA]</scope>
    <source>
        <strain evidence="9 10">CBS 89968</strain>
    </source>
</reference>
<dbReference type="SMART" id="SM00066">
    <property type="entry name" value="GAL4"/>
    <property type="match status" value="1"/>
</dbReference>
<dbReference type="RefSeq" id="XP_016240266.1">
    <property type="nucleotide sequence ID" value="XM_016374990.1"/>
</dbReference>
<dbReference type="InterPro" id="IPR001138">
    <property type="entry name" value="Zn2Cys6_DnaBD"/>
</dbReference>
<evidence type="ECO:0000256" key="4">
    <source>
        <dbReference type="ARBA" id="ARBA00023125"/>
    </source>
</evidence>
<sequence length="854" mass="94338">MTEAKDYVNQHRQSSPSPPSHPTRMSDQKASWSTGTIDMDGVAGGSTAPEGAHSRKRSADHLPSEPHISRKGRACLACRKLKVKCDSLERGDAGCSRCQRLGVDCITSKRMRYSLEDEDGRLHPHVVRLDRAVEDILSHLKMPSLDSYAQFQSSAVSESHHQQPSIQLLPPHHHHHHQQQQQQQQQHQEERHSLLLAPTEPPSHSQTTRENSREPPGTVDPENASSEMAPAPMGSLYEVTQLTSLRSRLLKHGAPAGRRNSRKKMDHHDMVSLGVLSVDEAEAMFALFKTTLSRYLFDAPIDESRSLQSVRESSTLFFTAIVTVTSLHIPGREHVYALAHGHLRELIATSFFDRFHTLEDVRALCIAAFWLPDLSWKLSGHCVRMATELNLHQAFYKAFYSVRQQSKPPQPPPPPSLLAPQPQEHDSGGGSNSNSNNGSTRGDVEPDRPAQLERARLWYLLYVLDHHFSIAYGRPPVTAELQAIKEYDVFLSAPECTPSDRRVLSQVTLFIILSQAYGHFGLEAERLMDGDDVSLRTHARFIEDLDRWRYQFRHALNRDAHIGDYPAVGVDLHYYFASMMLNSLALRGRSLSTISSTSTLPTSLRPLASQAINSAHQILIVVLDEPSIRDSMVGVPLYLHTVIAFAVVFLIKMSSRWAGIGVTIDPDQKTKPLIEAVIDLFRSCRAGKNHILYAMADGFERLLKSNMGAQAVTGKAENGHAHGQALMTARANGQHATGYTHPTHSMPQQAQSEVYGPGTSAILAPQHNTLSPTAYTPQSQSHPNAGGVYDAYLSPHSQPTSTGTYGGWQTEDDMLWSMGMGYDLLATAPDVNAQGFPGWPGSGSGDMTGVGYGV</sequence>
<dbReference type="PROSITE" id="PS00463">
    <property type="entry name" value="ZN2_CY6_FUNGAL_1"/>
    <property type="match status" value="1"/>
</dbReference>
<dbReference type="HOGENOM" id="CLU_011003_0_0_1"/>
<evidence type="ECO:0000256" key="7">
    <source>
        <dbReference type="SAM" id="MobiDB-lite"/>
    </source>
</evidence>
<proteinExistence type="predicted"/>
<comment type="subcellular location">
    <subcellularLocation>
        <location evidence="1">Nucleus</location>
    </subcellularLocation>
</comment>
<evidence type="ECO:0000259" key="8">
    <source>
        <dbReference type="PROSITE" id="PS50048"/>
    </source>
</evidence>
<keyword evidence="5" id="KW-0804">Transcription</keyword>
<feature type="region of interest" description="Disordered" evidence="7">
    <location>
        <begin position="151"/>
        <end position="230"/>
    </location>
</feature>
<evidence type="ECO:0000256" key="2">
    <source>
        <dbReference type="ARBA" id="ARBA00022723"/>
    </source>
</evidence>
<dbReference type="VEuPathDB" id="FungiDB:PV08_00625"/>
<dbReference type="EMBL" id="KN847492">
    <property type="protein sequence ID" value="KIW20050.1"/>
    <property type="molecule type" value="Genomic_DNA"/>
</dbReference>
<dbReference type="CDD" id="cd12148">
    <property type="entry name" value="fungal_TF_MHR"/>
    <property type="match status" value="1"/>
</dbReference>
<keyword evidence="10" id="KW-1185">Reference proteome</keyword>
<dbReference type="SMART" id="SM00906">
    <property type="entry name" value="Fungal_trans"/>
    <property type="match status" value="1"/>
</dbReference>
<dbReference type="InterPro" id="IPR051089">
    <property type="entry name" value="prtT"/>
</dbReference>
<keyword evidence="2" id="KW-0479">Metal-binding</keyword>
<feature type="compositionally biased region" description="Pro residues" evidence="7">
    <location>
        <begin position="408"/>
        <end position="417"/>
    </location>
</feature>
<protein>
    <recommendedName>
        <fullName evidence="8">Zn(2)-C6 fungal-type domain-containing protein</fullName>
    </recommendedName>
</protein>
<dbReference type="GO" id="GO:0005634">
    <property type="term" value="C:nucleus"/>
    <property type="evidence" value="ECO:0007669"/>
    <property type="project" value="UniProtKB-SubCell"/>
</dbReference>
<organism evidence="9 10">
    <name type="scientific">Exophiala spinifera</name>
    <dbReference type="NCBI Taxonomy" id="91928"/>
    <lineage>
        <taxon>Eukaryota</taxon>
        <taxon>Fungi</taxon>
        <taxon>Dikarya</taxon>
        <taxon>Ascomycota</taxon>
        <taxon>Pezizomycotina</taxon>
        <taxon>Eurotiomycetes</taxon>
        <taxon>Chaetothyriomycetidae</taxon>
        <taxon>Chaetothyriales</taxon>
        <taxon>Herpotrichiellaceae</taxon>
        <taxon>Exophiala</taxon>
    </lineage>
</organism>
<evidence type="ECO:0000256" key="1">
    <source>
        <dbReference type="ARBA" id="ARBA00004123"/>
    </source>
</evidence>
<dbReference type="AlphaFoldDB" id="A0A0D2BNE6"/>
<dbReference type="GeneID" id="27327708"/>
<accession>A0A0D2BNE6</accession>
<feature type="compositionally biased region" description="Polar residues" evidence="7">
    <location>
        <begin position="23"/>
        <end position="36"/>
    </location>
</feature>
<keyword evidence="3" id="KW-0805">Transcription regulation</keyword>
<dbReference type="PROSITE" id="PS50048">
    <property type="entry name" value="ZN2_CY6_FUNGAL_2"/>
    <property type="match status" value="1"/>
</dbReference>
<feature type="region of interest" description="Disordered" evidence="7">
    <location>
        <begin position="404"/>
        <end position="447"/>
    </location>
</feature>
<evidence type="ECO:0000313" key="9">
    <source>
        <dbReference type="EMBL" id="KIW20050.1"/>
    </source>
</evidence>
<dbReference type="OrthoDB" id="4060227at2759"/>
<evidence type="ECO:0000256" key="3">
    <source>
        <dbReference type="ARBA" id="ARBA00023015"/>
    </source>
</evidence>
<dbReference type="CDD" id="cd00067">
    <property type="entry name" value="GAL4"/>
    <property type="match status" value="1"/>
</dbReference>
<feature type="compositionally biased region" description="Basic and acidic residues" evidence="7">
    <location>
        <begin position="57"/>
        <end position="66"/>
    </location>
</feature>
<feature type="domain" description="Zn(2)-C6 fungal-type" evidence="8">
    <location>
        <begin position="74"/>
        <end position="107"/>
    </location>
</feature>
<dbReference type="GO" id="GO:0000981">
    <property type="term" value="F:DNA-binding transcription factor activity, RNA polymerase II-specific"/>
    <property type="evidence" value="ECO:0007669"/>
    <property type="project" value="InterPro"/>
</dbReference>